<dbReference type="InterPro" id="IPR013783">
    <property type="entry name" value="Ig-like_fold"/>
</dbReference>
<keyword evidence="8" id="KW-0675">Receptor</keyword>
<accession>A0A3B4AXQ1</accession>
<reference evidence="13" key="1">
    <citation type="submission" date="2025-08" db="UniProtKB">
        <authorList>
            <consortium name="Ensembl"/>
        </authorList>
    </citation>
    <scope>IDENTIFICATION</scope>
</reference>
<dbReference type="PANTHER" id="PTHR25466:SF14">
    <property type="entry name" value="BUTYROPHILIN SUBFAMILY 2 MEMBER A2-LIKE-RELATED"/>
    <property type="match status" value="1"/>
</dbReference>
<keyword evidence="4 11" id="KW-0732">Signal</keyword>
<evidence type="ECO:0000256" key="10">
    <source>
        <dbReference type="ARBA" id="ARBA00023319"/>
    </source>
</evidence>
<sequence length="135" mass="15583">MVRSRHIRLLLLPVLWTSHRQVVSLVGEDCELPCSVDPGSNVRVLQWSRPDLDHYGYLLFYRHPWVRSHYQHPDYRARVQPKDPGLNHGELSLVLKNVTHNDTGTYECRLLLDNNIGSKTTVYLTVKGKPGLSRD</sequence>
<evidence type="ECO:0000256" key="5">
    <source>
        <dbReference type="ARBA" id="ARBA00022989"/>
    </source>
</evidence>
<feature type="signal peptide" evidence="11">
    <location>
        <begin position="1"/>
        <end position="24"/>
    </location>
</feature>
<dbReference type="GO" id="GO:0006955">
    <property type="term" value="P:immune response"/>
    <property type="evidence" value="ECO:0007669"/>
    <property type="project" value="TreeGrafter"/>
</dbReference>
<reference evidence="13" key="2">
    <citation type="submission" date="2025-09" db="UniProtKB">
        <authorList>
            <consortium name="Ensembl"/>
        </authorList>
    </citation>
    <scope>IDENTIFICATION</scope>
</reference>
<dbReference type="GO" id="GO:0071222">
    <property type="term" value="P:cellular response to lipopolysaccharide"/>
    <property type="evidence" value="ECO:0007669"/>
    <property type="project" value="TreeGrafter"/>
</dbReference>
<name>A0A3B4AXQ1_9GOBI</name>
<evidence type="ECO:0000256" key="6">
    <source>
        <dbReference type="ARBA" id="ARBA00023136"/>
    </source>
</evidence>
<dbReference type="Ensembl" id="ENSPMGT00000023351.1">
    <property type="protein sequence ID" value="ENSPMGP00000021923.1"/>
    <property type="gene ID" value="ENSPMGG00000017759.1"/>
</dbReference>
<dbReference type="InterPro" id="IPR003599">
    <property type="entry name" value="Ig_sub"/>
</dbReference>
<dbReference type="AlphaFoldDB" id="A0A3B4AXQ1"/>
<keyword evidence="3" id="KW-0812">Transmembrane</keyword>
<feature type="domain" description="Ig-like" evidence="12">
    <location>
        <begin position="13"/>
        <end position="125"/>
    </location>
</feature>
<dbReference type="STRING" id="409849.ENSPMGP00000021923"/>
<evidence type="ECO:0000256" key="11">
    <source>
        <dbReference type="SAM" id="SignalP"/>
    </source>
</evidence>
<dbReference type="SUPFAM" id="SSF48726">
    <property type="entry name" value="Immunoglobulin"/>
    <property type="match status" value="1"/>
</dbReference>
<dbReference type="GO" id="GO:0009897">
    <property type="term" value="C:external side of plasma membrane"/>
    <property type="evidence" value="ECO:0007669"/>
    <property type="project" value="TreeGrafter"/>
</dbReference>
<dbReference type="InterPro" id="IPR036179">
    <property type="entry name" value="Ig-like_dom_sf"/>
</dbReference>
<keyword evidence="10" id="KW-0393">Immunoglobulin domain</keyword>
<dbReference type="Gene3D" id="2.60.40.10">
    <property type="entry name" value="Immunoglobulins"/>
    <property type="match status" value="1"/>
</dbReference>
<keyword evidence="7" id="KW-1015">Disulfide bond</keyword>
<feature type="chain" id="PRO_5017276895" description="Ig-like domain-containing protein" evidence="11">
    <location>
        <begin position="25"/>
        <end position="135"/>
    </location>
</feature>
<dbReference type="GO" id="GO:0042102">
    <property type="term" value="P:positive regulation of T cell proliferation"/>
    <property type="evidence" value="ECO:0007669"/>
    <property type="project" value="TreeGrafter"/>
</dbReference>
<proteinExistence type="predicted"/>
<dbReference type="SMART" id="SM00409">
    <property type="entry name" value="IG"/>
    <property type="match status" value="1"/>
</dbReference>
<dbReference type="InterPro" id="IPR051713">
    <property type="entry name" value="T-cell_Activation_Regulation"/>
</dbReference>
<dbReference type="GO" id="GO:0007166">
    <property type="term" value="P:cell surface receptor signaling pathway"/>
    <property type="evidence" value="ECO:0007669"/>
    <property type="project" value="TreeGrafter"/>
</dbReference>
<dbReference type="PROSITE" id="PS50835">
    <property type="entry name" value="IG_LIKE"/>
    <property type="match status" value="1"/>
</dbReference>
<dbReference type="Proteomes" id="UP000261520">
    <property type="component" value="Unplaced"/>
</dbReference>
<evidence type="ECO:0000313" key="13">
    <source>
        <dbReference type="Ensembl" id="ENSPMGP00000021923.1"/>
    </source>
</evidence>
<evidence type="ECO:0000256" key="9">
    <source>
        <dbReference type="ARBA" id="ARBA00023180"/>
    </source>
</evidence>
<dbReference type="Pfam" id="PF07686">
    <property type="entry name" value="V-set"/>
    <property type="match status" value="1"/>
</dbReference>
<evidence type="ECO:0000256" key="4">
    <source>
        <dbReference type="ARBA" id="ARBA00022729"/>
    </source>
</evidence>
<evidence type="ECO:0000256" key="2">
    <source>
        <dbReference type="ARBA" id="ARBA00022475"/>
    </source>
</evidence>
<evidence type="ECO:0000259" key="12">
    <source>
        <dbReference type="PROSITE" id="PS50835"/>
    </source>
</evidence>
<dbReference type="GO" id="GO:0042130">
    <property type="term" value="P:negative regulation of T cell proliferation"/>
    <property type="evidence" value="ECO:0007669"/>
    <property type="project" value="TreeGrafter"/>
</dbReference>
<keyword evidence="9" id="KW-0325">Glycoprotein</keyword>
<keyword evidence="5" id="KW-1133">Transmembrane helix</keyword>
<organism evidence="13 14">
    <name type="scientific">Periophthalmus magnuspinnatus</name>
    <dbReference type="NCBI Taxonomy" id="409849"/>
    <lineage>
        <taxon>Eukaryota</taxon>
        <taxon>Metazoa</taxon>
        <taxon>Chordata</taxon>
        <taxon>Craniata</taxon>
        <taxon>Vertebrata</taxon>
        <taxon>Euteleostomi</taxon>
        <taxon>Actinopterygii</taxon>
        <taxon>Neopterygii</taxon>
        <taxon>Teleostei</taxon>
        <taxon>Neoteleostei</taxon>
        <taxon>Acanthomorphata</taxon>
        <taxon>Gobiaria</taxon>
        <taxon>Gobiiformes</taxon>
        <taxon>Gobioidei</taxon>
        <taxon>Gobiidae</taxon>
        <taxon>Oxudercinae</taxon>
        <taxon>Periophthalmus</taxon>
    </lineage>
</organism>
<dbReference type="InterPro" id="IPR013106">
    <property type="entry name" value="Ig_V-set"/>
</dbReference>
<dbReference type="SMART" id="SM00406">
    <property type="entry name" value="IGv"/>
    <property type="match status" value="1"/>
</dbReference>
<keyword evidence="2" id="KW-1003">Cell membrane</keyword>
<comment type="subcellular location">
    <subcellularLocation>
        <location evidence="1">Cell membrane</location>
        <topology evidence="1">Single-pass type I membrane protein</topology>
    </subcellularLocation>
</comment>
<evidence type="ECO:0000256" key="8">
    <source>
        <dbReference type="ARBA" id="ARBA00023170"/>
    </source>
</evidence>
<dbReference type="GO" id="GO:0031295">
    <property type="term" value="P:T cell costimulation"/>
    <property type="evidence" value="ECO:0007669"/>
    <property type="project" value="TreeGrafter"/>
</dbReference>
<protein>
    <recommendedName>
        <fullName evidence="12">Ig-like domain-containing protein</fullName>
    </recommendedName>
</protein>
<dbReference type="PANTHER" id="PTHR25466">
    <property type="entry name" value="T-LYMPHOCYTE ACTIVATION ANTIGEN"/>
    <property type="match status" value="1"/>
</dbReference>
<keyword evidence="14" id="KW-1185">Reference proteome</keyword>
<evidence type="ECO:0000313" key="14">
    <source>
        <dbReference type="Proteomes" id="UP000261520"/>
    </source>
</evidence>
<keyword evidence="6" id="KW-0472">Membrane</keyword>
<evidence type="ECO:0000256" key="3">
    <source>
        <dbReference type="ARBA" id="ARBA00022692"/>
    </source>
</evidence>
<evidence type="ECO:0000256" key="1">
    <source>
        <dbReference type="ARBA" id="ARBA00004251"/>
    </source>
</evidence>
<evidence type="ECO:0000256" key="7">
    <source>
        <dbReference type="ARBA" id="ARBA00023157"/>
    </source>
</evidence>
<dbReference type="InterPro" id="IPR007110">
    <property type="entry name" value="Ig-like_dom"/>
</dbReference>